<dbReference type="Proteomes" id="UP001178507">
    <property type="component" value="Unassembled WGS sequence"/>
</dbReference>
<feature type="compositionally biased region" description="Low complexity" evidence="1">
    <location>
        <begin position="533"/>
        <end position="551"/>
    </location>
</feature>
<evidence type="ECO:0000313" key="2">
    <source>
        <dbReference type="EMBL" id="CAJ1399654.1"/>
    </source>
</evidence>
<comment type="caution">
    <text evidence="2">The sequence shown here is derived from an EMBL/GenBank/DDBJ whole genome shotgun (WGS) entry which is preliminary data.</text>
</comment>
<protein>
    <submittedName>
        <fullName evidence="2">Uncharacterized protein</fullName>
    </submittedName>
</protein>
<proteinExistence type="predicted"/>
<feature type="region of interest" description="Disordered" evidence="1">
    <location>
        <begin position="488"/>
        <end position="564"/>
    </location>
</feature>
<keyword evidence="3" id="KW-1185">Reference proteome</keyword>
<feature type="compositionally biased region" description="Basic residues" evidence="1">
    <location>
        <begin position="344"/>
        <end position="359"/>
    </location>
</feature>
<sequence length="596" mass="64923">MAQAEGEVKTPKEKRRQASDGNLSESKRRSTSRTPVENGGDPAEPTGTDVSMESSPAGSVSRITEDAPRDHPIWQVRIRHDQHNRQVFAKFPSGDDGKFAKFGVSIAKSVGKEDAERILRLCGAQLLDGRPRKDVERLRTLLANHCAGKDQALPAAIAAWKEGAAPLGPALELTRPPEEKLERRLSFREPNESKEPKEPKTPGPKTPGLEKGQKEKEKAKEPKEAADAKAKAEVTDVDVDLNLVEDAPPDHVAHQKVRHRQTTGAVGFRYKLEDGEVAFQTTIRAAGSLEAALRVARACYLKFELGMSKADVELYRNELYARLGGKAAIRPKDPNAPPRERRERKERKERKAGQPKKRHGEGLLRELQSQGKLQGALRVFGRDPKKKNATVNGVYLPVAGGFEGSAAFERMSQGSDPKRFLFYAKDKARWRISEALGDNRNFAFLKVKDGGRGPPSEAPPEARWSFFDGKESGWKEDAAVQCRAVELKEKKARPEAKPRQEEASAVQEEISSDSDSSSSSSGKEGDDNEESGGETASEAAPAPSAAPGVAAKLLGRGSQARPRACAKMLARAGLRCPCHFSYRSECPGGPGARGAS</sequence>
<accession>A0AA36J6X9</accession>
<feature type="compositionally biased region" description="Basic and acidic residues" evidence="1">
    <location>
        <begin position="175"/>
        <end position="200"/>
    </location>
</feature>
<organism evidence="2 3">
    <name type="scientific">Effrenium voratum</name>
    <dbReference type="NCBI Taxonomy" id="2562239"/>
    <lineage>
        <taxon>Eukaryota</taxon>
        <taxon>Sar</taxon>
        <taxon>Alveolata</taxon>
        <taxon>Dinophyceae</taxon>
        <taxon>Suessiales</taxon>
        <taxon>Symbiodiniaceae</taxon>
        <taxon>Effrenium</taxon>
    </lineage>
</organism>
<evidence type="ECO:0000313" key="3">
    <source>
        <dbReference type="Proteomes" id="UP001178507"/>
    </source>
</evidence>
<feature type="region of interest" description="Disordered" evidence="1">
    <location>
        <begin position="1"/>
        <end position="70"/>
    </location>
</feature>
<feature type="compositionally biased region" description="Basic and acidic residues" evidence="1">
    <location>
        <begin position="211"/>
        <end position="232"/>
    </location>
</feature>
<feature type="compositionally biased region" description="Basic and acidic residues" evidence="1">
    <location>
        <begin position="330"/>
        <end position="343"/>
    </location>
</feature>
<feature type="region of interest" description="Disordered" evidence="1">
    <location>
        <begin position="168"/>
        <end position="232"/>
    </location>
</feature>
<name>A0AA36J6X9_9DINO</name>
<reference evidence="2" key="1">
    <citation type="submission" date="2023-08" db="EMBL/GenBank/DDBJ databases">
        <authorList>
            <person name="Chen Y."/>
            <person name="Shah S."/>
            <person name="Dougan E. K."/>
            <person name="Thang M."/>
            <person name="Chan C."/>
        </authorList>
    </citation>
    <scope>NUCLEOTIDE SEQUENCE</scope>
</reference>
<feature type="compositionally biased region" description="Basic and acidic residues" evidence="1">
    <location>
        <begin position="488"/>
        <end position="502"/>
    </location>
</feature>
<feature type="compositionally biased region" description="Polar residues" evidence="1">
    <location>
        <begin position="48"/>
        <end position="62"/>
    </location>
</feature>
<feature type="compositionally biased region" description="Basic and acidic residues" evidence="1">
    <location>
        <begin position="1"/>
        <end position="11"/>
    </location>
</feature>
<feature type="region of interest" description="Disordered" evidence="1">
    <location>
        <begin position="326"/>
        <end position="363"/>
    </location>
</feature>
<feature type="compositionally biased region" description="Low complexity" evidence="1">
    <location>
        <begin position="513"/>
        <end position="522"/>
    </location>
</feature>
<feature type="region of interest" description="Disordered" evidence="1">
    <location>
        <begin position="445"/>
        <end position="469"/>
    </location>
</feature>
<dbReference type="EMBL" id="CAUJNA010003343">
    <property type="protein sequence ID" value="CAJ1399654.1"/>
    <property type="molecule type" value="Genomic_DNA"/>
</dbReference>
<evidence type="ECO:0000256" key="1">
    <source>
        <dbReference type="SAM" id="MobiDB-lite"/>
    </source>
</evidence>
<gene>
    <name evidence="2" type="ORF">EVOR1521_LOCUS23153</name>
</gene>
<dbReference type="AlphaFoldDB" id="A0AA36J6X9"/>